<evidence type="ECO:0000313" key="1">
    <source>
        <dbReference type="EMBL" id="BDT62147.1"/>
    </source>
</evidence>
<organism evidence="1">
    <name type="scientific">Litopenaeus vannamei majanivirus Nimav-1_LVa</name>
    <dbReference type="NCBI Taxonomy" id="2984273"/>
    <lineage>
        <taxon>Viruses</taxon>
        <taxon>Viruses incertae sedis</taxon>
        <taxon>Naldaviricetes</taxon>
        <taxon>Nimaviridae</taxon>
    </lineage>
</organism>
<sequence length="71" mass="8500">MDLKHIMRNDVLLTSITLPNKDDDYNELYLQYLQSDKDTIIPQFSTDVYHLYFEDESEIHSLTGRRLQRHG</sequence>
<name>A0A9C7BYV0_9VIRU</name>
<dbReference type="EMBL" id="LC738872">
    <property type="protein sequence ID" value="BDT62147.1"/>
    <property type="molecule type" value="Genomic_DNA"/>
</dbReference>
<accession>A0A9C7BYV0</accession>
<proteinExistence type="predicted"/>
<reference evidence="1" key="1">
    <citation type="submission" date="2022-10" db="EMBL/GenBank/DDBJ databases">
        <title>Genome sequences of endogenous nimaviruses in decapod crustaceans.</title>
        <authorList>
            <person name="Kawato S."/>
            <person name="Nozaki R."/>
            <person name="Kondo H."/>
            <person name="Hirono I."/>
        </authorList>
    </citation>
    <scope>NUCLEOTIDE SEQUENCE</scope>
    <source>
        <strain evidence="1">Lva-Nima_1</strain>
    </source>
</reference>
<protein>
    <submittedName>
        <fullName evidence="1">Uncharacterized protein</fullName>
    </submittedName>
</protein>